<dbReference type="AlphaFoldDB" id="A0A6J6JAD8"/>
<name>A0A6J6JAD8_9ZZZZ</name>
<protein>
    <submittedName>
        <fullName evidence="1">Unannotated protein</fullName>
    </submittedName>
</protein>
<dbReference type="EMBL" id="CAEZVB010000142">
    <property type="protein sequence ID" value="CAB4633453.1"/>
    <property type="molecule type" value="Genomic_DNA"/>
</dbReference>
<proteinExistence type="predicted"/>
<reference evidence="1" key="1">
    <citation type="submission" date="2020-05" db="EMBL/GenBank/DDBJ databases">
        <authorList>
            <person name="Chiriac C."/>
            <person name="Salcher M."/>
            <person name="Ghai R."/>
            <person name="Kavagutti S V."/>
        </authorList>
    </citation>
    <scope>NUCLEOTIDE SEQUENCE</scope>
</reference>
<organism evidence="1">
    <name type="scientific">freshwater metagenome</name>
    <dbReference type="NCBI Taxonomy" id="449393"/>
    <lineage>
        <taxon>unclassified sequences</taxon>
        <taxon>metagenomes</taxon>
        <taxon>ecological metagenomes</taxon>
    </lineage>
</organism>
<gene>
    <name evidence="1" type="ORF">UFOPK1908_01612</name>
</gene>
<accession>A0A6J6JAD8</accession>
<sequence>MEGRDRIDHLHGLTFSTNARNCFGKRDRIEPFIIHGHMHHIALISAEDAKGTDIRRSFYQHYIAWITKHTSDKVQSHLRASGHNDVVGVGRDFDFGHHIKNLFAQKNIALTGPVLQGNSTTLEEELGNRFSHHLHVEGLHKGHAAGK</sequence>
<evidence type="ECO:0000313" key="1">
    <source>
        <dbReference type="EMBL" id="CAB4633453.1"/>
    </source>
</evidence>